<organism evidence="1 2">
    <name type="scientific">Persicobacter psychrovividus</name>
    <dbReference type="NCBI Taxonomy" id="387638"/>
    <lineage>
        <taxon>Bacteria</taxon>
        <taxon>Pseudomonadati</taxon>
        <taxon>Bacteroidota</taxon>
        <taxon>Cytophagia</taxon>
        <taxon>Cytophagales</taxon>
        <taxon>Persicobacteraceae</taxon>
        <taxon>Persicobacter</taxon>
    </lineage>
</organism>
<name>A0ABN6L8U1_9BACT</name>
<gene>
    <name evidence="1" type="ORF">PEPS_03280</name>
</gene>
<dbReference type="Proteomes" id="UP001354989">
    <property type="component" value="Chromosome"/>
</dbReference>
<dbReference type="EMBL" id="AP025292">
    <property type="protein sequence ID" value="BDC98047.1"/>
    <property type="molecule type" value="Genomic_DNA"/>
</dbReference>
<sequence>MTLSPTSPIWSFYCLNFLVFLLLNSCDAPIPKNRTVPIVNQDFEVHDPLVLDMKQATLPLGIQDLHNIDILNGIDAYQLGSLKDELDLTLFDDHGFFYNDRVQVMISPRHLIKLNKADCHQLTLYFLDGYLAKVQLLANADLTPGLLQTFGSPNGRNFQETSRVINPEKWSGIQTILVMEWMTFHTKLKYQEKIRQVSRVADHYLKVNQLSIELRHFEKQIAI</sequence>
<proteinExistence type="predicted"/>
<evidence type="ECO:0000313" key="2">
    <source>
        <dbReference type="Proteomes" id="UP001354989"/>
    </source>
</evidence>
<evidence type="ECO:0000313" key="1">
    <source>
        <dbReference type="EMBL" id="BDC98047.1"/>
    </source>
</evidence>
<dbReference type="RefSeq" id="WP_338397468.1">
    <property type="nucleotide sequence ID" value="NZ_AP025292.1"/>
</dbReference>
<reference evidence="1 2" key="1">
    <citation type="submission" date="2021-12" db="EMBL/GenBank/DDBJ databases">
        <title>Genome sequencing of bacteria with rrn-lacking chromosome and rrn-plasmid.</title>
        <authorList>
            <person name="Anda M."/>
            <person name="Iwasaki W."/>
        </authorList>
    </citation>
    <scope>NUCLEOTIDE SEQUENCE [LARGE SCALE GENOMIC DNA]</scope>
    <source>
        <strain evidence="1 2">NBRC 101262</strain>
    </source>
</reference>
<accession>A0ABN6L8U1</accession>
<keyword evidence="2" id="KW-1185">Reference proteome</keyword>
<protein>
    <submittedName>
        <fullName evidence="1">Uncharacterized protein</fullName>
    </submittedName>
</protein>